<dbReference type="InterPro" id="IPR001387">
    <property type="entry name" value="Cro/C1-type_HTH"/>
</dbReference>
<organism evidence="2 3">
    <name type="scientific">Humibacter ginsenosidimutans</name>
    <dbReference type="NCBI Taxonomy" id="2599293"/>
    <lineage>
        <taxon>Bacteria</taxon>
        <taxon>Bacillati</taxon>
        <taxon>Actinomycetota</taxon>
        <taxon>Actinomycetes</taxon>
        <taxon>Micrococcales</taxon>
        <taxon>Microbacteriaceae</taxon>
        <taxon>Humibacter</taxon>
    </lineage>
</organism>
<accession>A0A5B8M822</accession>
<dbReference type="AlphaFoldDB" id="A0A5B8M822"/>
<dbReference type="OrthoDB" id="5074529at2"/>
<dbReference type="CDD" id="cd00093">
    <property type="entry name" value="HTH_XRE"/>
    <property type="match status" value="1"/>
</dbReference>
<evidence type="ECO:0000259" key="1">
    <source>
        <dbReference type="PROSITE" id="PS50943"/>
    </source>
</evidence>
<dbReference type="Pfam" id="PF13443">
    <property type="entry name" value="HTH_26"/>
    <property type="match status" value="1"/>
</dbReference>
<evidence type="ECO:0000313" key="3">
    <source>
        <dbReference type="Proteomes" id="UP000320216"/>
    </source>
</evidence>
<reference evidence="2 3" key="1">
    <citation type="submission" date="2019-07" db="EMBL/GenBank/DDBJ databases">
        <title>Full genome sequence of Humibacter sp. WJ7-1.</title>
        <authorList>
            <person name="Im W.-T."/>
        </authorList>
    </citation>
    <scope>NUCLEOTIDE SEQUENCE [LARGE SCALE GENOMIC DNA]</scope>
    <source>
        <strain evidence="2 3">WJ7-1</strain>
    </source>
</reference>
<dbReference type="InterPro" id="IPR010982">
    <property type="entry name" value="Lambda_DNA-bd_dom_sf"/>
</dbReference>
<dbReference type="EMBL" id="CP042305">
    <property type="protein sequence ID" value="QDZ15815.1"/>
    <property type="molecule type" value="Genomic_DNA"/>
</dbReference>
<dbReference type="KEGG" id="huw:FPZ11_14500"/>
<gene>
    <name evidence="2" type="ORF">FPZ11_14500</name>
</gene>
<keyword evidence="3" id="KW-1185">Reference proteome</keyword>
<protein>
    <submittedName>
        <fullName evidence="2">Helix-turn-helix transcriptional regulator</fullName>
    </submittedName>
</protein>
<dbReference type="PROSITE" id="PS50943">
    <property type="entry name" value="HTH_CROC1"/>
    <property type="match status" value="1"/>
</dbReference>
<dbReference type="SUPFAM" id="SSF47413">
    <property type="entry name" value="lambda repressor-like DNA-binding domains"/>
    <property type="match status" value="1"/>
</dbReference>
<evidence type="ECO:0000313" key="2">
    <source>
        <dbReference type="EMBL" id="QDZ15815.1"/>
    </source>
</evidence>
<dbReference type="RefSeq" id="WP_146321849.1">
    <property type="nucleotide sequence ID" value="NZ_CP042305.1"/>
</dbReference>
<dbReference type="Proteomes" id="UP000320216">
    <property type="component" value="Chromosome"/>
</dbReference>
<name>A0A5B8M822_9MICO</name>
<dbReference type="GO" id="GO:0003677">
    <property type="term" value="F:DNA binding"/>
    <property type="evidence" value="ECO:0007669"/>
    <property type="project" value="InterPro"/>
</dbReference>
<feature type="domain" description="HTH cro/C1-type" evidence="1">
    <location>
        <begin position="21"/>
        <end position="67"/>
    </location>
</feature>
<proteinExistence type="predicted"/>
<sequence length="76" mass="8116">MDHTPAQELADKVAACILRSGRTKTSVADAAGIPHTTFNRKIKGHTEFTFAELLRIAAVLNVAPSTFTPYAFAVAS</sequence>
<dbReference type="Gene3D" id="1.10.260.40">
    <property type="entry name" value="lambda repressor-like DNA-binding domains"/>
    <property type="match status" value="1"/>
</dbReference>